<proteinExistence type="inferred from homology"/>
<comment type="catalytic activity">
    <reaction evidence="8">
        <text>ATP + H2O + polyamine-[polyamine-binding protein]Side 1 = ADP + phosphate + polyamineSide 2 + [polyamine-binding protein]Side 1.</text>
        <dbReference type="EC" id="7.6.2.11"/>
    </reaction>
</comment>
<dbReference type="PANTHER" id="PTHR42781">
    <property type="entry name" value="SPERMIDINE/PUTRESCINE IMPORT ATP-BINDING PROTEIN POTA"/>
    <property type="match status" value="1"/>
</dbReference>
<dbReference type="Gene3D" id="2.40.50.100">
    <property type="match status" value="1"/>
</dbReference>
<dbReference type="SUPFAM" id="SSF52540">
    <property type="entry name" value="P-loop containing nucleoside triphosphate hydrolases"/>
    <property type="match status" value="1"/>
</dbReference>
<dbReference type="PANTHER" id="PTHR42781:SF5">
    <property type="entry name" value="PUTRESCINE TRANSPORT ATP-BINDING PROTEIN POTG"/>
    <property type="match status" value="1"/>
</dbReference>
<accession>A0A9X7UZV3</accession>
<sequence length="383" mass="43209">MAVASSAYKKALTGESKNKQVLLKIDRVTKKFDETVAVDDVSLSIHQGEIFALLGGSGSGKSTLLRMLAGFERPSEGRIFLDGQDITDLPPYERPINMMFQSYALFPHMTVEQNIAFGLKQDRLAKEEITARVNEMLSLVQMTQYAKRKPHQLSGGQRQRVALARSLAKRPKLLLLDEPMGALDKKLRSQMQLELVQIIERVGVTCVMVTHDQEEAMTMAERIAIMSHGWIAQVGSPMDIYETPASRLVCEFIGNVNLFDGELVEDLEDHAVIACPQLERPIYVGHGISTRAQDKRVTYALRPEKLLMSLEKPELELEDYNWVEGVVHDIAYLGGHSVYYIKLESGMLLQAFVANAERHVKWPTWEERVYLHWLSDSGVVLQV</sequence>
<gene>
    <name evidence="8 10" type="primary">potA</name>
    <name evidence="10" type="ORF">I6H70_13235</name>
</gene>
<dbReference type="Pfam" id="PF00005">
    <property type="entry name" value="ABC_tran"/>
    <property type="match status" value="1"/>
</dbReference>
<evidence type="ECO:0000256" key="6">
    <source>
        <dbReference type="ARBA" id="ARBA00022967"/>
    </source>
</evidence>
<evidence type="ECO:0000259" key="9">
    <source>
        <dbReference type="PROSITE" id="PS50893"/>
    </source>
</evidence>
<dbReference type="InterPro" id="IPR050093">
    <property type="entry name" value="ABC_SmlMolc_Importer"/>
</dbReference>
<dbReference type="InterPro" id="IPR005893">
    <property type="entry name" value="PotA-like"/>
</dbReference>
<dbReference type="InterPro" id="IPR027417">
    <property type="entry name" value="P-loop_NTPase"/>
</dbReference>
<name>A0A9X7UZV3_9GAMM</name>
<dbReference type="InterPro" id="IPR003593">
    <property type="entry name" value="AAA+_ATPase"/>
</dbReference>
<keyword evidence="3" id="KW-0997">Cell inner membrane</keyword>
<dbReference type="Proteomes" id="UP000595933">
    <property type="component" value="Chromosome"/>
</dbReference>
<dbReference type="Pfam" id="PF08402">
    <property type="entry name" value="TOBE_2"/>
    <property type="match status" value="1"/>
</dbReference>
<dbReference type="GO" id="GO:0015417">
    <property type="term" value="F:ABC-type polyamine transporter activity"/>
    <property type="evidence" value="ECO:0007669"/>
    <property type="project" value="UniProtKB-EC"/>
</dbReference>
<dbReference type="InterPro" id="IPR003439">
    <property type="entry name" value="ABC_transporter-like_ATP-bd"/>
</dbReference>
<dbReference type="GO" id="GO:0016887">
    <property type="term" value="F:ATP hydrolysis activity"/>
    <property type="evidence" value="ECO:0007669"/>
    <property type="project" value="InterPro"/>
</dbReference>
<dbReference type="Gene3D" id="3.40.50.300">
    <property type="entry name" value="P-loop containing nucleotide triphosphate hydrolases"/>
    <property type="match status" value="1"/>
</dbReference>
<dbReference type="FunFam" id="3.40.50.300:FF:000133">
    <property type="entry name" value="Spermidine/putrescine import ATP-binding protein PotA"/>
    <property type="match status" value="1"/>
</dbReference>
<evidence type="ECO:0000256" key="2">
    <source>
        <dbReference type="ARBA" id="ARBA00022475"/>
    </source>
</evidence>
<reference evidence="10 11" key="1">
    <citation type="submission" date="2020-12" db="EMBL/GenBank/DDBJ databases">
        <title>FDA dAtabase for Regulatory Grade micrObial Sequences (FDA-ARGOS): Supporting development and validation of Infectious Disease Dx tests.</title>
        <authorList>
            <person name="Sproer C."/>
            <person name="Gronow S."/>
            <person name="Severitt S."/>
            <person name="Schroder I."/>
            <person name="Tallon L."/>
            <person name="Sadzewicz L."/>
            <person name="Zhao X."/>
            <person name="Boylan J."/>
            <person name="Ott S."/>
            <person name="Bowen H."/>
            <person name="Vavikolanu K."/>
            <person name="Mehta A."/>
            <person name="Aluvathingal J."/>
            <person name="Nadendla S."/>
            <person name="Lowell S."/>
            <person name="Myers T."/>
            <person name="Yan Y."/>
            <person name="Sichtig H."/>
        </authorList>
    </citation>
    <scope>NUCLEOTIDE SEQUENCE [LARGE SCALE GENOMIC DNA]</scope>
    <source>
        <strain evidence="10 11">FDAARGOS_1013</strain>
    </source>
</reference>
<keyword evidence="1 8" id="KW-0813">Transport</keyword>
<dbReference type="EMBL" id="CP067013">
    <property type="protein sequence ID" value="QQN49515.1"/>
    <property type="molecule type" value="Genomic_DNA"/>
</dbReference>
<evidence type="ECO:0000256" key="3">
    <source>
        <dbReference type="ARBA" id="ARBA00022519"/>
    </source>
</evidence>
<keyword evidence="7 8" id="KW-0472">Membrane</keyword>
<keyword evidence="4 8" id="KW-0547">Nucleotide-binding</keyword>
<dbReference type="RefSeq" id="WP_200290393.1">
    <property type="nucleotide sequence ID" value="NZ_CP067013.1"/>
</dbReference>
<comment type="similarity">
    <text evidence="8">Belongs to the ABC transporter superfamily. Spermidine/putrescine importer (TC 3.A.1.11.1) family.</text>
</comment>
<keyword evidence="2 8" id="KW-1003">Cell membrane</keyword>
<evidence type="ECO:0000256" key="8">
    <source>
        <dbReference type="RuleBase" id="RU364083"/>
    </source>
</evidence>
<protein>
    <recommendedName>
        <fullName evidence="8">Spermidine/putrescine import ATP-binding protein PotA</fullName>
        <ecNumber evidence="8">7.6.2.11</ecNumber>
    </recommendedName>
</protein>
<evidence type="ECO:0000256" key="5">
    <source>
        <dbReference type="ARBA" id="ARBA00022840"/>
    </source>
</evidence>
<dbReference type="PROSITE" id="PS00211">
    <property type="entry name" value="ABC_TRANSPORTER_1"/>
    <property type="match status" value="1"/>
</dbReference>
<evidence type="ECO:0000256" key="7">
    <source>
        <dbReference type="ARBA" id="ARBA00023136"/>
    </source>
</evidence>
<dbReference type="GO" id="GO:0015847">
    <property type="term" value="P:putrescine transport"/>
    <property type="evidence" value="ECO:0007669"/>
    <property type="project" value="UniProtKB-ARBA"/>
</dbReference>
<keyword evidence="6 8" id="KW-1278">Translocase</keyword>
<dbReference type="InterPro" id="IPR008995">
    <property type="entry name" value="Mo/tungstate-bd_C_term_dom"/>
</dbReference>
<keyword evidence="5 8" id="KW-0067">ATP-binding</keyword>
<evidence type="ECO:0000313" key="11">
    <source>
        <dbReference type="Proteomes" id="UP000595933"/>
    </source>
</evidence>
<dbReference type="InterPro" id="IPR013611">
    <property type="entry name" value="Transp-assoc_OB_typ2"/>
</dbReference>
<evidence type="ECO:0000313" key="10">
    <source>
        <dbReference type="EMBL" id="QQN49515.1"/>
    </source>
</evidence>
<evidence type="ECO:0000256" key="1">
    <source>
        <dbReference type="ARBA" id="ARBA00022448"/>
    </source>
</evidence>
<dbReference type="SUPFAM" id="SSF50331">
    <property type="entry name" value="MOP-like"/>
    <property type="match status" value="1"/>
</dbReference>
<comment type="subunit">
    <text evidence="8">The complex is composed of two ATP-binding proteins (PotA), two transmembrane proteins (PotB and PotC) and a solute-binding protein (PotD).</text>
</comment>
<dbReference type="AlphaFoldDB" id="A0A9X7UZV3"/>
<feature type="domain" description="ABC transporter" evidence="9">
    <location>
        <begin position="23"/>
        <end position="253"/>
    </location>
</feature>
<dbReference type="PROSITE" id="PS50893">
    <property type="entry name" value="ABC_TRANSPORTER_2"/>
    <property type="match status" value="1"/>
</dbReference>
<dbReference type="FunFam" id="2.40.50.100:FF:000034">
    <property type="entry name" value="Spermidine/putrescine import ATP-binding protein PotA"/>
    <property type="match status" value="1"/>
</dbReference>
<organism evidence="10 11">
    <name type="scientific">Stutzerimonas balearica</name>
    <dbReference type="NCBI Taxonomy" id="74829"/>
    <lineage>
        <taxon>Bacteria</taxon>
        <taxon>Pseudomonadati</taxon>
        <taxon>Pseudomonadota</taxon>
        <taxon>Gammaproteobacteria</taxon>
        <taxon>Pseudomonadales</taxon>
        <taxon>Pseudomonadaceae</taxon>
        <taxon>Stutzerimonas</taxon>
    </lineage>
</organism>
<evidence type="ECO:0000256" key="4">
    <source>
        <dbReference type="ARBA" id="ARBA00022741"/>
    </source>
</evidence>
<dbReference type="EC" id="7.6.2.11" evidence="8"/>
<dbReference type="SMART" id="SM00382">
    <property type="entry name" value="AAA"/>
    <property type="match status" value="1"/>
</dbReference>
<dbReference type="GO" id="GO:0005524">
    <property type="term" value="F:ATP binding"/>
    <property type="evidence" value="ECO:0007669"/>
    <property type="project" value="UniProtKB-KW"/>
</dbReference>
<dbReference type="GO" id="GO:0043190">
    <property type="term" value="C:ATP-binding cassette (ABC) transporter complex"/>
    <property type="evidence" value="ECO:0007669"/>
    <property type="project" value="InterPro"/>
</dbReference>
<comment type="function">
    <text evidence="8">Part of the ABC transporter complex PotABCD involved in spermidine/putrescine import. Responsible for energy coupling to the transport system.</text>
</comment>
<dbReference type="NCBIfam" id="TIGR01187">
    <property type="entry name" value="potA"/>
    <property type="match status" value="1"/>
</dbReference>
<dbReference type="InterPro" id="IPR017871">
    <property type="entry name" value="ABC_transporter-like_CS"/>
</dbReference>